<evidence type="ECO:0000313" key="10">
    <source>
        <dbReference type="EMBL" id="KAJ4941702.1"/>
    </source>
</evidence>
<evidence type="ECO:0000256" key="5">
    <source>
        <dbReference type="ARBA" id="ARBA00023180"/>
    </source>
</evidence>
<dbReference type="GO" id="GO:0005615">
    <property type="term" value="C:extracellular space"/>
    <property type="evidence" value="ECO:0007669"/>
    <property type="project" value="UniProtKB-KW"/>
</dbReference>
<dbReference type="GO" id="GO:0005125">
    <property type="term" value="F:cytokine activity"/>
    <property type="evidence" value="ECO:0007669"/>
    <property type="project" value="UniProtKB-KW"/>
</dbReference>
<keyword evidence="3" id="KW-0732">Signal</keyword>
<evidence type="ECO:0000256" key="2">
    <source>
        <dbReference type="ARBA" id="ARBA00022525"/>
    </source>
</evidence>
<sequence>MSGLLFLSLTGAQDLKRFPEHFTLTCRTNVEGDVTWTFQLEDVDIEENIQQNGLNLSVSAVDIPMLGKYSCWRGEEMLSSTYLLLEAEELDYLSCRAKSYDCNFSCVWIDKRQTAVRLGQTAVRLGLGRECSEGGKTCDWVSSDQKDGRFQFELNHSLSPYTEESTQLEVTVEAIVELSVLRKTKRFYLRDIIEPDSPNIVSCQEGKEDLNVTINAPSSWSTPHSYFSLEHQIEYVLKDDGKTGRSSSVLIPKRISKLRVRSRDAVVLSAWSQWTAWKNVTCLGINELLYFRVISPEEIGYIFSAAPAKDFGGDFTYSYDKIFLVPADPADGCSELEDGEIIQGQVVLVERGGCSFVQKARHVEEAGGKAVLIADNAVDNDSQYLDMITDGSTAKPSIPALFLLGRDGMMIRRSLQRHAMPWAVISIPVNVSSLASFPLKQPPWTLW</sequence>
<feature type="domain" description="PA" evidence="8">
    <location>
        <begin position="324"/>
        <end position="409"/>
    </location>
</feature>
<keyword evidence="2 7" id="KW-0964">Secreted</keyword>
<comment type="subunit">
    <text evidence="7">Heterodimer with IL12A; disulfide-linked. The heterodimer is known as interleukin IL-12.</text>
</comment>
<protein>
    <recommendedName>
        <fullName evidence="7">Interleukin-12 subunit beta</fullName>
        <shortName evidence="7">IL-12B</shortName>
    </recommendedName>
    <alternativeName>
        <fullName evidence="7">Cytotoxic lymphocyte maturation factor 40 kDa subunit</fullName>
    </alternativeName>
    <alternativeName>
        <fullName evidence="7">IL-12 subunit p40</fullName>
    </alternativeName>
</protein>
<keyword evidence="7" id="KW-0202">Cytokine</keyword>
<keyword evidence="11" id="KW-1185">Reference proteome</keyword>
<dbReference type="PRINTS" id="PR01928">
    <property type="entry name" value="INTRLEUKN12B"/>
</dbReference>
<dbReference type="InterPro" id="IPR013783">
    <property type="entry name" value="Ig-like_fold"/>
</dbReference>
<keyword evidence="4" id="KW-1015">Disulfide bond</keyword>
<accession>A0AAD6BF63</accession>
<dbReference type="Pfam" id="PF10420">
    <property type="entry name" value="IL12p40_C"/>
    <property type="match status" value="1"/>
</dbReference>
<keyword evidence="5 7" id="KW-0325">Glycoprotein</keyword>
<dbReference type="Pfam" id="PF02225">
    <property type="entry name" value="PA"/>
    <property type="match status" value="1"/>
</dbReference>
<organism evidence="10 11">
    <name type="scientific">Pogonophryne albipinna</name>
    <dbReference type="NCBI Taxonomy" id="1090488"/>
    <lineage>
        <taxon>Eukaryota</taxon>
        <taxon>Metazoa</taxon>
        <taxon>Chordata</taxon>
        <taxon>Craniata</taxon>
        <taxon>Vertebrata</taxon>
        <taxon>Euteleostomi</taxon>
        <taxon>Actinopterygii</taxon>
        <taxon>Neopterygii</taxon>
        <taxon>Teleostei</taxon>
        <taxon>Neoteleostei</taxon>
        <taxon>Acanthomorphata</taxon>
        <taxon>Eupercaria</taxon>
        <taxon>Perciformes</taxon>
        <taxon>Notothenioidei</taxon>
        <taxon>Pogonophryne</taxon>
    </lineage>
</organism>
<name>A0AAD6BF63_9TELE</name>
<dbReference type="InterPro" id="IPR015528">
    <property type="entry name" value="IL-12_beta"/>
</dbReference>
<dbReference type="EMBL" id="JAPTMU010000006">
    <property type="protein sequence ID" value="KAJ4941702.1"/>
    <property type="molecule type" value="Genomic_DNA"/>
</dbReference>
<dbReference type="InterPro" id="IPR003137">
    <property type="entry name" value="PA_domain"/>
</dbReference>
<evidence type="ECO:0000256" key="7">
    <source>
        <dbReference type="RuleBase" id="RU281113"/>
    </source>
</evidence>
<keyword evidence="7" id="KW-0393">Immunoglobulin domain</keyword>
<evidence type="ECO:0000256" key="1">
    <source>
        <dbReference type="ARBA" id="ARBA00004613"/>
    </source>
</evidence>
<reference evidence="10" key="1">
    <citation type="submission" date="2022-11" db="EMBL/GenBank/DDBJ databases">
        <title>Chromosome-level genome of Pogonophryne albipinna.</title>
        <authorList>
            <person name="Jo E."/>
        </authorList>
    </citation>
    <scope>NUCLEOTIDE SEQUENCE</scope>
    <source>
        <strain evidence="10">SGF0006</strain>
        <tissue evidence="10">Muscle</tissue>
    </source>
</reference>
<dbReference type="Gene3D" id="2.60.40.10">
    <property type="entry name" value="Immunoglobulins"/>
    <property type="match status" value="2"/>
</dbReference>
<dbReference type="GO" id="GO:0004896">
    <property type="term" value="F:cytokine receptor activity"/>
    <property type="evidence" value="ECO:0007669"/>
    <property type="project" value="UniProtKB-UniRule"/>
</dbReference>
<feature type="domain" description="Interleukin-12 beta central" evidence="9">
    <location>
        <begin position="91"/>
        <end position="175"/>
    </location>
</feature>
<evidence type="ECO:0000259" key="9">
    <source>
        <dbReference type="Pfam" id="PF10420"/>
    </source>
</evidence>
<gene>
    <name evidence="7" type="primary">IL12B</name>
    <name evidence="10" type="ORF">JOQ06_011578</name>
</gene>
<evidence type="ECO:0000313" key="11">
    <source>
        <dbReference type="Proteomes" id="UP001219934"/>
    </source>
</evidence>
<dbReference type="Gene3D" id="3.50.30.30">
    <property type="match status" value="1"/>
</dbReference>
<dbReference type="PANTHER" id="PTHR48485:SF3">
    <property type="entry name" value="INTERLEUKIN-12 SUBUNIT BETA"/>
    <property type="match status" value="1"/>
</dbReference>
<evidence type="ECO:0000256" key="6">
    <source>
        <dbReference type="ARBA" id="ARBA00059667"/>
    </source>
</evidence>
<proteinExistence type="inferred from homology"/>
<dbReference type="InterPro" id="IPR036116">
    <property type="entry name" value="FN3_sf"/>
</dbReference>
<dbReference type="AlphaFoldDB" id="A0AAD6BF63"/>
<dbReference type="SUPFAM" id="SSF52025">
    <property type="entry name" value="PA domain"/>
    <property type="match status" value="1"/>
</dbReference>
<dbReference type="Proteomes" id="UP001219934">
    <property type="component" value="Unassembled WGS sequence"/>
</dbReference>
<comment type="subcellular location">
    <subcellularLocation>
        <location evidence="1 7">Secreted</location>
    </subcellularLocation>
</comment>
<dbReference type="InterPro" id="IPR046450">
    <property type="entry name" value="PA_dom_sf"/>
</dbReference>
<dbReference type="PANTHER" id="PTHR48485">
    <property type="entry name" value="INTERLEUKIN-12 SUBUNIT BETA-RELATED"/>
    <property type="match status" value="1"/>
</dbReference>
<dbReference type="InterPro" id="IPR050676">
    <property type="entry name" value="IL-12"/>
</dbReference>
<dbReference type="SUPFAM" id="SSF49265">
    <property type="entry name" value="Fibronectin type III"/>
    <property type="match status" value="1"/>
</dbReference>
<evidence type="ECO:0000256" key="3">
    <source>
        <dbReference type="ARBA" id="ARBA00022729"/>
    </source>
</evidence>
<comment type="caution">
    <text evidence="10">The sequence shown here is derived from an EMBL/GenBank/DDBJ whole genome shotgun (WGS) entry which is preliminary data.</text>
</comment>
<comment type="similarity">
    <text evidence="7">Belongs to the IL-12B family.</text>
</comment>
<dbReference type="InterPro" id="IPR019482">
    <property type="entry name" value="IL-12_beta_cen-dom"/>
</dbReference>
<evidence type="ECO:0000259" key="8">
    <source>
        <dbReference type="Pfam" id="PF02225"/>
    </source>
</evidence>
<evidence type="ECO:0000256" key="4">
    <source>
        <dbReference type="ARBA" id="ARBA00023157"/>
    </source>
</evidence>
<comment type="function">
    <text evidence="6">Plays a role in the modulation of physical activity and adiposity.</text>
</comment>
<dbReference type="FunFam" id="3.50.30.30:FF:000017">
    <property type="entry name" value="Protease-associated domain-containing protein 1"/>
    <property type="match status" value="1"/>
</dbReference>